<dbReference type="OrthoDB" id="9759736at2"/>
<comment type="cofactor">
    <cofactor evidence="13">
        <name>Mg(2+)</name>
        <dbReference type="ChEBI" id="CHEBI:18420"/>
    </cofactor>
    <cofactor evidence="13">
        <name>Mn(2+)</name>
        <dbReference type="ChEBI" id="CHEBI:29035"/>
    </cofactor>
</comment>
<dbReference type="EMBL" id="MEHK01000001">
    <property type="protein sequence ID" value="OEJ33848.1"/>
    <property type="molecule type" value="Genomic_DNA"/>
</dbReference>
<dbReference type="Pfam" id="PF03119">
    <property type="entry name" value="DNA_ligase_ZBD"/>
    <property type="match status" value="1"/>
</dbReference>
<gene>
    <name evidence="13" type="primary">ligA</name>
    <name evidence="16" type="ORF">BGK67_23140</name>
</gene>
<dbReference type="SUPFAM" id="SSF56091">
    <property type="entry name" value="DNA ligase/mRNA capping enzyme, catalytic domain"/>
    <property type="match status" value="1"/>
</dbReference>
<keyword evidence="5 13" id="KW-0479">Metal-binding</keyword>
<evidence type="ECO:0000256" key="8">
    <source>
        <dbReference type="ARBA" id="ARBA00022842"/>
    </source>
</evidence>
<evidence type="ECO:0000256" key="1">
    <source>
        <dbReference type="ARBA" id="ARBA00012722"/>
    </source>
</evidence>
<dbReference type="InterPro" id="IPR018239">
    <property type="entry name" value="DNA_ligase_AS"/>
</dbReference>
<dbReference type="SUPFAM" id="SSF50249">
    <property type="entry name" value="Nucleic acid-binding proteins"/>
    <property type="match status" value="1"/>
</dbReference>
<dbReference type="GO" id="GO:0006260">
    <property type="term" value="P:DNA replication"/>
    <property type="evidence" value="ECO:0007669"/>
    <property type="project" value="UniProtKB-KW"/>
</dbReference>
<reference evidence="16 17" key="1">
    <citation type="submission" date="2016-08" db="EMBL/GenBank/DDBJ databases">
        <title>The complete genome of Streptomyces subrutilus 10-1-1.</title>
        <authorList>
            <person name="Chen X."/>
        </authorList>
    </citation>
    <scope>NUCLEOTIDE SEQUENCE [LARGE SCALE GENOMIC DNA]</scope>
    <source>
        <strain evidence="16 17">10-1-1</strain>
    </source>
</reference>
<dbReference type="Pfam" id="PF03120">
    <property type="entry name" value="OB_DNA_ligase"/>
    <property type="match status" value="1"/>
</dbReference>
<evidence type="ECO:0000256" key="10">
    <source>
        <dbReference type="ARBA" id="ARBA00023204"/>
    </source>
</evidence>
<dbReference type="Pfam" id="PF00533">
    <property type="entry name" value="BRCT"/>
    <property type="match status" value="1"/>
</dbReference>
<comment type="similarity">
    <text evidence="12 13">Belongs to the NAD-dependent DNA ligase family. LigA subfamily.</text>
</comment>
<dbReference type="PANTHER" id="PTHR23389:SF9">
    <property type="entry name" value="DNA LIGASE"/>
    <property type="match status" value="1"/>
</dbReference>
<dbReference type="STRING" id="36818.BGK67_23140"/>
<dbReference type="InterPro" id="IPR012340">
    <property type="entry name" value="NA-bd_OB-fold"/>
</dbReference>
<dbReference type="Gene3D" id="3.30.470.30">
    <property type="entry name" value="DNA ligase/mRNA capping enzyme"/>
    <property type="match status" value="1"/>
</dbReference>
<dbReference type="CDD" id="cd00114">
    <property type="entry name" value="LIGANc"/>
    <property type="match status" value="1"/>
</dbReference>
<dbReference type="HAMAP" id="MF_01588">
    <property type="entry name" value="DNA_ligase_A"/>
    <property type="match status" value="1"/>
</dbReference>
<dbReference type="InterPro" id="IPR013840">
    <property type="entry name" value="DNAligase_N"/>
</dbReference>
<keyword evidence="10 13" id="KW-0234">DNA repair</keyword>
<dbReference type="RefSeq" id="WP_069922059.1">
    <property type="nucleotide sequence ID" value="NZ_MEHK01000001.1"/>
</dbReference>
<evidence type="ECO:0000256" key="9">
    <source>
        <dbReference type="ARBA" id="ARBA00023027"/>
    </source>
</evidence>
<dbReference type="PIRSF" id="PIRSF001604">
    <property type="entry name" value="LigA"/>
    <property type="match status" value="1"/>
</dbReference>
<dbReference type="InterPro" id="IPR033136">
    <property type="entry name" value="DNA_ligase_CS"/>
</dbReference>
<keyword evidence="3 13" id="KW-0436">Ligase</keyword>
<evidence type="ECO:0000256" key="14">
    <source>
        <dbReference type="RuleBase" id="RU000618"/>
    </source>
</evidence>
<dbReference type="FunFam" id="3.40.50.10190:FF:000054">
    <property type="entry name" value="DNA ligase"/>
    <property type="match status" value="1"/>
</dbReference>
<protein>
    <recommendedName>
        <fullName evidence="2 13">DNA ligase</fullName>
        <ecNumber evidence="1 13">6.5.1.2</ecNumber>
    </recommendedName>
    <alternativeName>
        <fullName evidence="13">Polydeoxyribonucleotide synthase [NAD(+)]</fullName>
    </alternativeName>
</protein>
<evidence type="ECO:0000256" key="6">
    <source>
        <dbReference type="ARBA" id="ARBA00022763"/>
    </source>
</evidence>
<dbReference type="GO" id="GO:0006281">
    <property type="term" value="P:DNA repair"/>
    <property type="evidence" value="ECO:0007669"/>
    <property type="project" value="UniProtKB-KW"/>
</dbReference>
<keyword evidence="4 13" id="KW-0235">DNA replication</keyword>
<dbReference type="Gene3D" id="1.10.150.20">
    <property type="entry name" value="5' to 3' exonuclease, C-terminal subdomain"/>
    <property type="match status" value="2"/>
</dbReference>
<feature type="binding site" evidence="13">
    <location>
        <position position="122"/>
    </location>
    <ligand>
        <name>NAD(+)</name>
        <dbReference type="ChEBI" id="CHEBI:57540"/>
    </ligand>
</feature>
<evidence type="ECO:0000256" key="7">
    <source>
        <dbReference type="ARBA" id="ARBA00022833"/>
    </source>
</evidence>
<dbReference type="InterPro" id="IPR036420">
    <property type="entry name" value="BRCT_dom_sf"/>
</dbReference>
<dbReference type="Pfam" id="PF01653">
    <property type="entry name" value="DNA_ligase_aden"/>
    <property type="match status" value="1"/>
</dbReference>
<dbReference type="PROSITE" id="PS50172">
    <property type="entry name" value="BRCT"/>
    <property type="match status" value="1"/>
</dbReference>
<accession>A0A1E5PW77</accession>
<evidence type="ECO:0000256" key="13">
    <source>
        <dbReference type="HAMAP-Rule" id="MF_01588"/>
    </source>
</evidence>
<dbReference type="PROSITE" id="PS01055">
    <property type="entry name" value="DNA_LIGASE_N1"/>
    <property type="match status" value="1"/>
</dbReference>
<dbReference type="Gene3D" id="2.40.50.140">
    <property type="entry name" value="Nucleic acid-binding proteins"/>
    <property type="match status" value="1"/>
</dbReference>
<feature type="active site" description="N6-AMP-lysine intermediate" evidence="13">
    <location>
        <position position="124"/>
    </location>
</feature>
<sequence length="733" mass="80510">MAAEQQDTAVPAAVREQHALLAEQIEEHRFRYYVNDQPVVSDAEFDKLLRSLEALEEEYPELRTPDSPTQKVAGAYETDFASVRHRERMLSLDNAFDEEELAAWAERVARDVNTKDYHYLCELKVDGLAVNLTYENGRLTRAATRGDGRTGEDITPNVRTIAEIPDRLKGERIPALVEIRGEVYFPMEKFEELNARLVEAEGKPFANPRNAAAGSLRQKDPKVTASRPLHMVVHGIGAREGFEIEHQSQAYELLREWGLPTARHNKVVTSLDEVRAFISYFGENRHSVEHEIDGVVVKLDEIALQGRLGSTARAPRWAIAWKYAPEEVNTKLLDIKVGVGRTGRVTPYAQVEPVTVAGSEVEFATLHNQEVVKAKGVLIGDTVVLRKAGDVIPEILGPVVDLRDGSEREFVMPAECPACGTELRPMKEGDIDVRCPNAQTCPAQLRERLFYLAGRQSLDIENFGMVAAAALTAPLEPARPPLLDEGDLFGLTIEDLLPIKAYVLDPDSGLPKRDPKTGEEKIATVFANQKGEPKKNALAMLENIAAAKARPLARVINGLSIRHVGPVAAEALAREFRSIERIEQATEEELTATDGVGAIIAASLKEWFAVDWHQEILRKWREAGVRMEEEGSAEQEGPRPLEGLTVVVTGTLQSHTRDGAKEALQSRGAKVTGSVSKKTSFVVVGDNPGSKYDKAVQLKLAILDDAGFEVLLERGPDAAREAALPVDGGGGAE</sequence>
<dbReference type="FunFam" id="2.40.50.140:FF:000012">
    <property type="entry name" value="DNA ligase"/>
    <property type="match status" value="1"/>
</dbReference>
<keyword evidence="8 13" id="KW-0460">Magnesium</keyword>
<dbReference type="InterPro" id="IPR001679">
    <property type="entry name" value="DNA_ligase"/>
</dbReference>
<proteinExistence type="inferred from homology"/>
<evidence type="ECO:0000256" key="2">
    <source>
        <dbReference type="ARBA" id="ARBA00013308"/>
    </source>
</evidence>
<evidence type="ECO:0000259" key="15">
    <source>
        <dbReference type="PROSITE" id="PS50172"/>
    </source>
</evidence>
<dbReference type="InterPro" id="IPR041663">
    <property type="entry name" value="DisA/LigA_HHH"/>
</dbReference>
<dbReference type="Proteomes" id="UP000095705">
    <property type="component" value="Unassembled WGS sequence"/>
</dbReference>
<feature type="binding site" evidence="13">
    <location>
        <position position="416"/>
    </location>
    <ligand>
        <name>Zn(2+)</name>
        <dbReference type="ChEBI" id="CHEBI:29105"/>
    </ligand>
</feature>
<dbReference type="InterPro" id="IPR001357">
    <property type="entry name" value="BRCT_dom"/>
</dbReference>
<dbReference type="InterPro" id="IPR004150">
    <property type="entry name" value="NAD_DNA_ligase_OB"/>
</dbReference>
<dbReference type="Pfam" id="PF12826">
    <property type="entry name" value="HHH_2"/>
    <property type="match status" value="1"/>
</dbReference>
<feature type="binding site" evidence="13">
    <location>
        <position position="298"/>
    </location>
    <ligand>
        <name>NAD(+)</name>
        <dbReference type="ChEBI" id="CHEBI:57540"/>
    </ligand>
</feature>
<evidence type="ECO:0000313" key="17">
    <source>
        <dbReference type="Proteomes" id="UP000095705"/>
    </source>
</evidence>
<dbReference type="GO" id="GO:0005829">
    <property type="term" value="C:cytosol"/>
    <property type="evidence" value="ECO:0007669"/>
    <property type="project" value="TreeGrafter"/>
</dbReference>
<comment type="function">
    <text evidence="13">DNA ligase that catalyzes the formation of phosphodiester linkages between 5'-phosphoryl and 3'-hydroxyl groups in double-stranded DNA using NAD as a coenzyme and as the energy source for the reaction. It is essential for DNA replication and repair of damaged DNA.</text>
</comment>
<dbReference type="NCBIfam" id="TIGR00575">
    <property type="entry name" value="dnlj"/>
    <property type="match status" value="1"/>
</dbReference>
<dbReference type="GO" id="GO:0003911">
    <property type="term" value="F:DNA ligase (NAD+) activity"/>
    <property type="evidence" value="ECO:0007669"/>
    <property type="project" value="UniProtKB-UniRule"/>
</dbReference>
<feature type="binding site" evidence="13">
    <location>
        <position position="322"/>
    </location>
    <ligand>
        <name>NAD(+)</name>
        <dbReference type="ChEBI" id="CHEBI:57540"/>
    </ligand>
</feature>
<dbReference type="PANTHER" id="PTHR23389">
    <property type="entry name" value="CHROMOSOME TRANSMISSION FIDELITY FACTOR 18"/>
    <property type="match status" value="1"/>
</dbReference>
<feature type="binding site" evidence="13">
    <location>
        <position position="145"/>
    </location>
    <ligand>
        <name>NAD(+)</name>
        <dbReference type="ChEBI" id="CHEBI:57540"/>
    </ligand>
</feature>
<keyword evidence="9 13" id="KW-0520">NAD</keyword>
<dbReference type="InterPro" id="IPR004149">
    <property type="entry name" value="Znf_DNAligase_C4"/>
</dbReference>
<keyword evidence="7 13" id="KW-0862">Zinc</keyword>
<dbReference type="EC" id="6.5.1.2" evidence="1 13"/>
<feature type="domain" description="BRCT" evidence="15">
    <location>
        <begin position="636"/>
        <end position="711"/>
    </location>
</feature>
<feature type="binding site" evidence="13">
    <location>
        <position position="441"/>
    </location>
    <ligand>
        <name>Zn(2+)</name>
        <dbReference type="ChEBI" id="CHEBI:29105"/>
    </ligand>
</feature>
<feature type="binding site" evidence="13">
    <location>
        <begin position="42"/>
        <end position="46"/>
    </location>
    <ligand>
        <name>NAD(+)</name>
        <dbReference type="ChEBI" id="CHEBI:57540"/>
    </ligand>
</feature>
<dbReference type="FunFam" id="1.10.150.20:FF:000006">
    <property type="entry name" value="DNA ligase"/>
    <property type="match status" value="1"/>
</dbReference>
<evidence type="ECO:0000256" key="12">
    <source>
        <dbReference type="ARBA" id="ARBA00060881"/>
    </source>
</evidence>
<dbReference type="SMART" id="SM00292">
    <property type="entry name" value="BRCT"/>
    <property type="match status" value="1"/>
</dbReference>
<comment type="caution">
    <text evidence="16">The sequence shown here is derived from an EMBL/GenBank/DDBJ whole genome shotgun (WGS) entry which is preliminary data.</text>
</comment>
<dbReference type="InterPro" id="IPR010994">
    <property type="entry name" value="RuvA_2-like"/>
</dbReference>
<dbReference type="GO" id="GO:0046872">
    <property type="term" value="F:metal ion binding"/>
    <property type="evidence" value="ECO:0007669"/>
    <property type="project" value="UniProtKB-KW"/>
</dbReference>
<evidence type="ECO:0000313" key="16">
    <source>
        <dbReference type="EMBL" id="OEJ33848.1"/>
    </source>
</evidence>
<comment type="catalytic activity">
    <reaction evidence="11 13 14">
        <text>NAD(+) + (deoxyribonucleotide)n-3'-hydroxyl + 5'-phospho-(deoxyribonucleotide)m = (deoxyribonucleotide)n+m + AMP + beta-nicotinamide D-nucleotide.</text>
        <dbReference type="EC" id="6.5.1.2"/>
    </reaction>
</comment>
<feature type="binding site" evidence="13">
    <location>
        <position position="419"/>
    </location>
    <ligand>
        <name>Zn(2+)</name>
        <dbReference type="ChEBI" id="CHEBI:29105"/>
    </ligand>
</feature>
<feature type="binding site" evidence="13">
    <location>
        <begin position="91"/>
        <end position="92"/>
    </location>
    <ligand>
        <name>NAD(+)</name>
        <dbReference type="ChEBI" id="CHEBI:57540"/>
    </ligand>
</feature>
<dbReference type="PROSITE" id="PS01056">
    <property type="entry name" value="DNA_LIGASE_N2"/>
    <property type="match status" value="1"/>
</dbReference>
<feature type="binding site" evidence="13">
    <location>
        <position position="435"/>
    </location>
    <ligand>
        <name>Zn(2+)</name>
        <dbReference type="ChEBI" id="CHEBI:29105"/>
    </ligand>
</feature>
<feature type="binding site" evidence="13">
    <location>
        <position position="182"/>
    </location>
    <ligand>
        <name>NAD(+)</name>
        <dbReference type="ChEBI" id="CHEBI:57540"/>
    </ligand>
</feature>
<evidence type="ECO:0000256" key="4">
    <source>
        <dbReference type="ARBA" id="ARBA00022705"/>
    </source>
</evidence>
<dbReference type="SMART" id="SM00532">
    <property type="entry name" value="LIGANc"/>
    <property type="match status" value="1"/>
</dbReference>
<evidence type="ECO:0000256" key="3">
    <source>
        <dbReference type="ARBA" id="ARBA00022598"/>
    </source>
</evidence>
<dbReference type="Gene3D" id="3.40.50.10190">
    <property type="entry name" value="BRCT domain"/>
    <property type="match status" value="1"/>
</dbReference>
<name>A0A1E5PW77_9ACTN</name>
<keyword evidence="13" id="KW-0464">Manganese</keyword>
<dbReference type="SUPFAM" id="SSF52113">
    <property type="entry name" value="BRCT domain"/>
    <property type="match status" value="1"/>
</dbReference>
<dbReference type="Gene3D" id="1.10.287.610">
    <property type="entry name" value="Helix hairpin bin"/>
    <property type="match status" value="1"/>
</dbReference>
<keyword evidence="6 13" id="KW-0227">DNA damage</keyword>
<dbReference type="Gene3D" id="6.20.10.30">
    <property type="match status" value="1"/>
</dbReference>
<dbReference type="FunFam" id="3.30.470.30:FF:000001">
    <property type="entry name" value="DNA ligase"/>
    <property type="match status" value="1"/>
</dbReference>
<dbReference type="AlphaFoldDB" id="A0A1E5PW77"/>
<keyword evidence="17" id="KW-1185">Reference proteome</keyword>
<evidence type="ECO:0000256" key="5">
    <source>
        <dbReference type="ARBA" id="ARBA00022723"/>
    </source>
</evidence>
<dbReference type="FunFam" id="1.10.287.610:FF:000002">
    <property type="entry name" value="DNA ligase"/>
    <property type="match status" value="1"/>
</dbReference>
<dbReference type="InterPro" id="IPR013839">
    <property type="entry name" value="DNAligase_adenylation"/>
</dbReference>
<evidence type="ECO:0000256" key="11">
    <source>
        <dbReference type="ARBA" id="ARBA00034005"/>
    </source>
</evidence>
<dbReference type="NCBIfam" id="NF005932">
    <property type="entry name" value="PRK07956.1"/>
    <property type="match status" value="1"/>
</dbReference>
<organism evidence="16 17">
    <name type="scientific">Streptomyces subrutilus</name>
    <dbReference type="NCBI Taxonomy" id="36818"/>
    <lineage>
        <taxon>Bacteria</taxon>
        <taxon>Bacillati</taxon>
        <taxon>Actinomycetota</taxon>
        <taxon>Actinomycetes</taxon>
        <taxon>Kitasatosporales</taxon>
        <taxon>Streptomycetaceae</taxon>
        <taxon>Streptomyces</taxon>
    </lineage>
</organism>
<dbReference type="SUPFAM" id="SSF47781">
    <property type="entry name" value="RuvA domain 2-like"/>
    <property type="match status" value="1"/>
</dbReference>